<evidence type="ECO:0000313" key="2">
    <source>
        <dbReference type="Proteomes" id="UP000295560"/>
    </source>
</evidence>
<name>A0A4R1HPT9_PSEEN</name>
<dbReference type="OrthoDB" id="3579283at2"/>
<dbReference type="RefSeq" id="WP_132421005.1">
    <property type="nucleotide sequence ID" value="NZ_SMFZ01000001.1"/>
</dbReference>
<dbReference type="EMBL" id="SMFZ01000001">
    <property type="protein sequence ID" value="TCK24574.1"/>
    <property type="molecule type" value="Genomic_DNA"/>
</dbReference>
<evidence type="ECO:0008006" key="3">
    <source>
        <dbReference type="Google" id="ProtNLM"/>
    </source>
</evidence>
<accession>A0A4R1HPT9</accession>
<sequence>MTVPTVGGVAVADRGDHRARHHLLVGPDDGYGEISLERVSVPSGAPAWQAPYCDDDRLVVVLAGYARVGRDHDGFSVTLGPDEVVQIGGTLRYTVELVSAGAAGSLELLLVSRRPGTRC</sequence>
<dbReference type="AlphaFoldDB" id="A0A4R1HPT9"/>
<evidence type="ECO:0000313" key="1">
    <source>
        <dbReference type="EMBL" id="TCK24574.1"/>
    </source>
</evidence>
<dbReference type="Proteomes" id="UP000295560">
    <property type="component" value="Unassembled WGS sequence"/>
</dbReference>
<gene>
    <name evidence="1" type="ORF">EV378_0348</name>
</gene>
<protein>
    <recommendedName>
        <fullName evidence="3">Quercetin dioxygenase-like cupin family protein</fullName>
    </recommendedName>
</protein>
<keyword evidence="2" id="KW-1185">Reference proteome</keyword>
<comment type="caution">
    <text evidence="1">The sequence shown here is derived from an EMBL/GenBank/DDBJ whole genome shotgun (WGS) entry which is preliminary data.</text>
</comment>
<organism evidence="1 2">
    <name type="scientific">Pseudonocardia endophytica</name>
    <dbReference type="NCBI Taxonomy" id="401976"/>
    <lineage>
        <taxon>Bacteria</taxon>
        <taxon>Bacillati</taxon>
        <taxon>Actinomycetota</taxon>
        <taxon>Actinomycetes</taxon>
        <taxon>Pseudonocardiales</taxon>
        <taxon>Pseudonocardiaceae</taxon>
        <taxon>Pseudonocardia</taxon>
    </lineage>
</organism>
<proteinExistence type="predicted"/>
<reference evidence="1 2" key="1">
    <citation type="submission" date="2019-03" db="EMBL/GenBank/DDBJ databases">
        <title>Sequencing the genomes of 1000 actinobacteria strains.</title>
        <authorList>
            <person name="Klenk H.-P."/>
        </authorList>
    </citation>
    <scope>NUCLEOTIDE SEQUENCE [LARGE SCALE GENOMIC DNA]</scope>
    <source>
        <strain evidence="1 2">DSM 44969</strain>
    </source>
</reference>